<evidence type="ECO:0000313" key="2">
    <source>
        <dbReference type="Proteomes" id="UP001177023"/>
    </source>
</evidence>
<accession>A0AA36D6B9</accession>
<protein>
    <submittedName>
        <fullName evidence="1">Uncharacterized protein</fullName>
    </submittedName>
</protein>
<name>A0AA36D6B9_9BILA</name>
<dbReference type="EMBL" id="CATQJA010002663">
    <property type="protein sequence ID" value="CAJ0581546.1"/>
    <property type="molecule type" value="Genomic_DNA"/>
</dbReference>
<comment type="caution">
    <text evidence="1">The sequence shown here is derived from an EMBL/GenBank/DDBJ whole genome shotgun (WGS) entry which is preliminary data.</text>
</comment>
<keyword evidence="2" id="KW-1185">Reference proteome</keyword>
<sequence>MFATSELSCHLRSVVLDHLGFIDLIALLRVNKIFRTDAIRRALMPHKVMKLVINARIYRPDGVHDPWNPIDGEANEHKIRVRETALWIVDRQRTALYYPLYVDVHRIFLIPDAPPRLLVRSLPPHREYKCDVPFAEFLKFLHRVRCPKELWVVLREDWEQPSSRAQLIKFQLTPFFRQISAVDCLTISVEDPVTLTKIQGGYWGNATRLRFMDAAETLLRWNPLLAVNQGATGPALHGIDLGSGRNDITLSGFSREQQLWELVELGVRAEPACCLGRLLEINTQRRLATADPNEHADLLMERLAAQLSREHGGAVAAIQKGAPELQKLQHWMNKRRPMYRDHPLQRYFEVQVFQKRMLLAFTYQSSIVPEPHGNICLCFFEIAPTR</sequence>
<proteinExistence type="predicted"/>
<evidence type="ECO:0000313" key="1">
    <source>
        <dbReference type="EMBL" id="CAJ0581546.1"/>
    </source>
</evidence>
<dbReference type="AlphaFoldDB" id="A0AA36D6B9"/>
<organism evidence="1 2">
    <name type="scientific">Mesorhabditis spiculigera</name>
    <dbReference type="NCBI Taxonomy" id="96644"/>
    <lineage>
        <taxon>Eukaryota</taxon>
        <taxon>Metazoa</taxon>
        <taxon>Ecdysozoa</taxon>
        <taxon>Nematoda</taxon>
        <taxon>Chromadorea</taxon>
        <taxon>Rhabditida</taxon>
        <taxon>Rhabditina</taxon>
        <taxon>Rhabditomorpha</taxon>
        <taxon>Rhabditoidea</taxon>
        <taxon>Rhabditidae</taxon>
        <taxon>Mesorhabditinae</taxon>
        <taxon>Mesorhabditis</taxon>
    </lineage>
</organism>
<gene>
    <name evidence="1" type="ORF">MSPICULIGERA_LOCUS19703</name>
</gene>
<reference evidence="1" key="1">
    <citation type="submission" date="2023-06" db="EMBL/GenBank/DDBJ databases">
        <authorList>
            <person name="Delattre M."/>
        </authorList>
    </citation>
    <scope>NUCLEOTIDE SEQUENCE</scope>
    <source>
        <strain evidence="1">AF72</strain>
    </source>
</reference>
<dbReference type="Proteomes" id="UP001177023">
    <property type="component" value="Unassembled WGS sequence"/>
</dbReference>
<feature type="non-terminal residue" evidence="1">
    <location>
        <position position="386"/>
    </location>
</feature>